<reference evidence="6 7" key="1">
    <citation type="journal article" date="2020" name="J. Phycol.">
        <title>Comparative genome analysis reveals Cyanidiococcus gen. nov., a new extremophilic red algal genus sister to Cyanidioschyzon (Cyanidioschyzonaceae, Rhodophyta).</title>
        <authorList>
            <person name="Liu S.-L."/>
            <person name="Chiang Y.-R."/>
            <person name="Yoon H.S."/>
            <person name="Fu H.-Y."/>
        </authorList>
    </citation>
    <scope>NUCLEOTIDE SEQUENCE [LARGE SCALE GENOMIC DNA]</scope>
    <source>
        <strain evidence="6 7">THAL066</strain>
    </source>
</reference>
<dbReference type="EMBL" id="VWRR01000003">
    <property type="protein sequence ID" value="KAF6004475.1"/>
    <property type="molecule type" value="Genomic_DNA"/>
</dbReference>
<dbReference type="HAMAP" id="MF_00651">
    <property type="entry name" value="Nuclease_YqgF"/>
    <property type="match status" value="1"/>
</dbReference>
<dbReference type="Proteomes" id="UP000530660">
    <property type="component" value="Unassembled WGS sequence"/>
</dbReference>
<dbReference type="OrthoDB" id="10261669at2759"/>
<dbReference type="SMART" id="SM00732">
    <property type="entry name" value="YqgFc"/>
    <property type="match status" value="1"/>
</dbReference>
<accession>A0A7J7IMX6</accession>
<organism evidence="6 7">
    <name type="scientific">Cyanidiococcus yangmingshanensis</name>
    <dbReference type="NCBI Taxonomy" id="2690220"/>
    <lineage>
        <taxon>Eukaryota</taxon>
        <taxon>Rhodophyta</taxon>
        <taxon>Bangiophyceae</taxon>
        <taxon>Cyanidiales</taxon>
        <taxon>Cyanidiaceae</taxon>
        <taxon>Cyanidiococcus</taxon>
    </lineage>
</organism>
<evidence type="ECO:0000256" key="3">
    <source>
        <dbReference type="ARBA" id="ARBA00022722"/>
    </source>
</evidence>
<dbReference type="CDD" id="cd16964">
    <property type="entry name" value="YqgF"/>
    <property type="match status" value="1"/>
</dbReference>
<dbReference type="Pfam" id="PF03652">
    <property type="entry name" value="RuvX"/>
    <property type="match status" value="1"/>
</dbReference>
<feature type="domain" description="YqgF/RNase H-like" evidence="5">
    <location>
        <begin position="25"/>
        <end position="144"/>
    </location>
</feature>
<proteinExistence type="inferred from homology"/>
<keyword evidence="1" id="KW-0963">Cytoplasm</keyword>
<evidence type="ECO:0000256" key="4">
    <source>
        <dbReference type="ARBA" id="ARBA00022801"/>
    </source>
</evidence>
<sequence length="200" mass="22575">MSKVALLRCTQDMSRFATALDGRPGALLALDVGQRKVGIAISDIYRIVAFPLGTLLRQERPDHQRPCTLTHQLITTIAKYQAIAVVAGYPLELSKAREGAACSMVRTFLASLCVIPDQMESVCPNLTPPLPCLLWDERFSSSFARMYQFIDDPRRRGRTKRLPQWKKRGIDAYAALIILRRVLGYDWARYQTSPEHARGL</sequence>
<evidence type="ECO:0000313" key="6">
    <source>
        <dbReference type="EMBL" id="KAF6004475.1"/>
    </source>
</evidence>
<comment type="caution">
    <text evidence="6">The sequence shown here is derived from an EMBL/GenBank/DDBJ whole genome shotgun (WGS) entry which is preliminary data.</text>
</comment>
<dbReference type="GO" id="GO:0016787">
    <property type="term" value="F:hydrolase activity"/>
    <property type="evidence" value="ECO:0007669"/>
    <property type="project" value="UniProtKB-KW"/>
</dbReference>
<dbReference type="PANTHER" id="PTHR33317">
    <property type="entry name" value="POLYNUCLEOTIDYL TRANSFERASE, RIBONUCLEASE H-LIKE SUPERFAMILY PROTEIN"/>
    <property type="match status" value="1"/>
</dbReference>
<dbReference type="InterPro" id="IPR006641">
    <property type="entry name" value="YqgF/RNaseH-like_dom"/>
</dbReference>
<dbReference type="GO" id="GO:0004518">
    <property type="term" value="F:nuclease activity"/>
    <property type="evidence" value="ECO:0007669"/>
    <property type="project" value="UniProtKB-KW"/>
</dbReference>
<evidence type="ECO:0000313" key="7">
    <source>
        <dbReference type="Proteomes" id="UP000530660"/>
    </source>
</evidence>
<dbReference type="PANTHER" id="PTHR33317:SF4">
    <property type="entry name" value="POLYNUCLEOTIDYL TRANSFERASE, RIBONUCLEASE H-LIKE SUPERFAMILY PROTEIN"/>
    <property type="match status" value="1"/>
</dbReference>
<dbReference type="InterPro" id="IPR005227">
    <property type="entry name" value="YqgF"/>
</dbReference>
<keyword evidence="2" id="KW-0690">Ribosome biogenesis</keyword>
<dbReference type="InterPro" id="IPR012337">
    <property type="entry name" value="RNaseH-like_sf"/>
</dbReference>
<gene>
    <name evidence="6" type="ORF">F1559_002893</name>
</gene>
<dbReference type="GO" id="GO:0000967">
    <property type="term" value="P:rRNA 5'-end processing"/>
    <property type="evidence" value="ECO:0007669"/>
    <property type="project" value="TreeGrafter"/>
</dbReference>
<keyword evidence="7" id="KW-1185">Reference proteome</keyword>
<dbReference type="AlphaFoldDB" id="A0A7J7IMX6"/>
<dbReference type="SUPFAM" id="SSF53098">
    <property type="entry name" value="Ribonuclease H-like"/>
    <property type="match status" value="1"/>
</dbReference>
<evidence type="ECO:0000259" key="5">
    <source>
        <dbReference type="SMART" id="SM00732"/>
    </source>
</evidence>
<evidence type="ECO:0000256" key="2">
    <source>
        <dbReference type="ARBA" id="ARBA00022517"/>
    </source>
</evidence>
<protein>
    <recommendedName>
        <fullName evidence="5">YqgF/RNase H-like domain-containing protein</fullName>
    </recommendedName>
</protein>
<dbReference type="Gene3D" id="3.30.420.140">
    <property type="entry name" value="YqgF/RNase H-like domain"/>
    <property type="match status" value="1"/>
</dbReference>
<keyword evidence="4" id="KW-0378">Hydrolase</keyword>
<name>A0A7J7IMX6_9RHOD</name>
<evidence type="ECO:0000256" key="1">
    <source>
        <dbReference type="ARBA" id="ARBA00022490"/>
    </source>
</evidence>
<dbReference type="InterPro" id="IPR037027">
    <property type="entry name" value="YqgF/RNaseH-like_dom_sf"/>
</dbReference>
<keyword evidence="3" id="KW-0540">Nuclease</keyword>